<evidence type="ECO:0000259" key="10">
    <source>
        <dbReference type="PROSITE" id="PS51384"/>
    </source>
</evidence>
<sequence>MDTDNTTVRVVRKQFDADDICIFTLQPLDGSAVPAFQAGAHIDVHLPNGMIRQYSLCNPPHVRDHYLIGVLKDPATRGGSQSLHEEVTEGDVLTISLPRNLFSLADHAQRHLLLAGGIGITPLIAMAWHLEARRANYHLHYYTRSPQRTAFLEQIRTSSLAGNVSHWFDSAPSQEKPTVAELLRRAPRDTHVYVCGPAGFINHVIDECGRVGWPAGQVHFERFTAAPSTGETEFTVVIRSSGQRIPIAGDTSVVQALECAGISIPVSCEQGICGTCLTRICAGVPDHRDQYLTKDERMAANMFTPCCSRSLTPELVLDL</sequence>
<name>A0ABT6AKR8_9BURK</name>
<dbReference type="Gene3D" id="3.40.50.80">
    <property type="entry name" value="Nucleotide-binding domain of ferredoxin-NADP reductase (FNR) module"/>
    <property type="match status" value="1"/>
</dbReference>
<dbReference type="InterPro" id="IPR006058">
    <property type="entry name" value="2Fe2S_fd_BS"/>
</dbReference>
<comment type="caution">
    <text evidence="11">The sequence shown here is derived from an EMBL/GenBank/DDBJ whole genome shotgun (WGS) entry which is preliminary data.</text>
</comment>
<evidence type="ECO:0000256" key="6">
    <source>
        <dbReference type="ARBA" id="ARBA00023002"/>
    </source>
</evidence>
<dbReference type="InterPro" id="IPR017938">
    <property type="entry name" value="Riboflavin_synthase-like_b-brl"/>
</dbReference>
<evidence type="ECO:0000256" key="7">
    <source>
        <dbReference type="ARBA" id="ARBA00023004"/>
    </source>
</evidence>
<keyword evidence="2" id="KW-0285">Flavoprotein</keyword>
<dbReference type="Gene3D" id="3.10.20.30">
    <property type="match status" value="1"/>
</dbReference>
<dbReference type="InterPro" id="IPR001041">
    <property type="entry name" value="2Fe-2S_ferredoxin-type"/>
</dbReference>
<comment type="cofactor">
    <cofactor evidence="1">
        <name>FMN</name>
        <dbReference type="ChEBI" id="CHEBI:58210"/>
    </cofactor>
</comment>
<dbReference type="EMBL" id="JARJLM010000163">
    <property type="protein sequence ID" value="MDF3833204.1"/>
    <property type="molecule type" value="Genomic_DNA"/>
</dbReference>
<keyword evidence="4" id="KW-0001">2Fe-2S</keyword>
<dbReference type="PROSITE" id="PS51384">
    <property type="entry name" value="FAD_FR"/>
    <property type="match status" value="1"/>
</dbReference>
<keyword evidence="3" id="KW-0288">FMN</keyword>
<dbReference type="PANTHER" id="PTHR47354">
    <property type="entry name" value="NADH OXIDOREDUCTASE HCR"/>
    <property type="match status" value="1"/>
</dbReference>
<evidence type="ECO:0000256" key="8">
    <source>
        <dbReference type="ARBA" id="ARBA00023014"/>
    </source>
</evidence>
<evidence type="ECO:0000256" key="4">
    <source>
        <dbReference type="ARBA" id="ARBA00022714"/>
    </source>
</evidence>
<dbReference type="PRINTS" id="PR00409">
    <property type="entry name" value="PHDIOXRDTASE"/>
</dbReference>
<gene>
    <name evidence="11" type="ORF">P3W85_09630</name>
</gene>
<dbReference type="InterPro" id="IPR039261">
    <property type="entry name" value="FNR_nucleotide-bd"/>
</dbReference>
<evidence type="ECO:0000259" key="9">
    <source>
        <dbReference type="PROSITE" id="PS51085"/>
    </source>
</evidence>
<keyword evidence="8" id="KW-0411">Iron-sulfur</keyword>
<dbReference type="RefSeq" id="WP_276264604.1">
    <property type="nucleotide sequence ID" value="NZ_JARJLM010000163.1"/>
</dbReference>
<dbReference type="PROSITE" id="PS51085">
    <property type="entry name" value="2FE2S_FER_2"/>
    <property type="match status" value="1"/>
</dbReference>
<keyword evidence="6" id="KW-0560">Oxidoreductase</keyword>
<dbReference type="PANTHER" id="PTHR47354:SF1">
    <property type="entry name" value="CARNITINE MONOOXYGENASE REDUCTASE SUBUNIT"/>
    <property type="match status" value="1"/>
</dbReference>
<dbReference type="SUPFAM" id="SSF54292">
    <property type="entry name" value="2Fe-2S ferredoxin-like"/>
    <property type="match status" value="1"/>
</dbReference>
<dbReference type="Proteomes" id="UP001216674">
    <property type="component" value="Unassembled WGS sequence"/>
</dbReference>
<organism evidence="11 12">
    <name type="scientific">Cupriavidus basilensis</name>
    <dbReference type="NCBI Taxonomy" id="68895"/>
    <lineage>
        <taxon>Bacteria</taxon>
        <taxon>Pseudomonadati</taxon>
        <taxon>Pseudomonadota</taxon>
        <taxon>Betaproteobacteria</taxon>
        <taxon>Burkholderiales</taxon>
        <taxon>Burkholderiaceae</taxon>
        <taxon>Cupriavidus</taxon>
    </lineage>
</organism>
<dbReference type="InterPro" id="IPR017927">
    <property type="entry name" value="FAD-bd_FR_type"/>
</dbReference>
<dbReference type="SUPFAM" id="SSF63380">
    <property type="entry name" value="Riboflavin synthase domain-like"/>
    <property type="match status" value="1"/>
</dbReference>
<evidence type="ECO:0000313" key="11">
    <source>
        <dbReference type="EMBL" id="MDF3833204.1"/>
    </source>
</evidence>
<dbReference type="CDD" id="cd06185">
    <property type="entry name" value="PDR_like"/>
    <property type="match status" value="1"/>
</dbReference>
<evidence type="ECO:0000313" key="12">
    <source>
        <dbReference type="Proteomes" id="UP001216674"/>
    </source>
</evidence>
<keyword evidence="5" id="KW-0479">Metal-binding</keyword>
<feature type="domain" description="FAD-binding FR-type" evidence="10">
    <location>
        <begin position="3"/>
        <end position="105"/>
    </location>
</feature>
<dbReference type="InterPro" id="IPR036010">
    <property type="entry name" value="2Fe-2S_ferredoxin-like_sf"/>
</dbReference>
<evidence type="ECO:0000256" key="2">
    <source>
        <dbReference type="ARBA" id="ARBA00022630"/>
    </source>
</evidence>
<dbReference type="CDD" id="cd00207">
    <property type="entry name" value="fer2"/>
    <property type="match status" value="1"/>
</dbReference>
<reference evidence="11 12" key="1">
    <citation type="submission" date="2023-03" db="EMBL/GenBank/DDBJ databases">
        <title>Draft assemblies of triclosan tolerant bacteria isolated from returned activated sludge.</title>
        <authorList>
            <person name="Van Hamelsveld S."/>
        </authorList>
    </citation>
    <scope>NUCLEOTIDE SEQUENCE [LARGE SCALE GENOMIC DNA]</scope>
    <source>
        <strain evidence="11 12">GW210010_S58</strain>
    </source>
</reference>
<dbReference type="InterPro" id="IPR012675">
    <property type="entry name" value="Beta-grasp_dom_sf"/>
</dbReference>
<evidence type="ECO:0000256" key="3">
    <source>
        <dbReference type="ARBA" id="ARBA00022643"/>
    </source>
</evidence>
<feature type="domain" description="2Fe-2S ferredoxin-type" evidence="9">
    <location>
        <begin position="232"/>
        <end position="319"/>
    </location>
</feature>
<dbReference type="SUPFAM" id="SSF52343">
    <property type="entry name" value="Ferredoxin reductase-like, C-terminal NADP-linked domain"/>
    <property type="match status" value="1"/>
</dbReference>
<dbReference type="InterPro" id="IPR054582">
    <property type="entry name" value="DmmA-like_N"/>
</dbReference>
<keyword evidence="7" id="KW-0408">Iron</keyword>
<dbReference type="PROSITE" id="PS00197">
    <property type="entry name" value="2FE2S_FER_1"/>
    <property type="match status" value="1"/>
</dbReference>
<dbReference type="InterPro" id="IPR050415">
    <property type="entry name" value="MRET"/>
</dbReference>
<accession>A0ABT6AKR8</accession>
<dbReference type="Pfam" id="PF00111">
    <property type="entry name" value="Fer2"/>
    <property type="match status" value="1"/>
</dbReference>
<dbReference type="Gene3D" id="2.40.30.10">
    <property type="entry name" value="Translation factors"/>
    <property type="match status" value="1"/>
</dbReference>
<keyword evidence="12" id="KW-1185">Reference proteome</keyword>
<dbReference type="Pfam" id="PF22290">
    <property type="entry name" value="DmmA-like_N"/>
    <property type="match status" value="1"/>
</dbReference>
<protein>
    <submittedName>
        <fullName evidence="11">PDR/VanB family oxidoreductase</fullName>
    </submittedName>
</protein>
<proteinExistence type="predicted"/>
<evidence type="ECO:0000256" key="5">
    <source>
        <dbReference type="ARBA" id="ARBA00022723"/>
    </source>
</evidence>
<evidence type="ECO:0000256" key="1">
    <source>
        <dbReference type="ARBA" id="ARBA00001917"/>
    </source>
</evidence>